<evidence type="ECO:0000313" key="2">
    <source>
        <dbReference type="Proteomes" id="UP000224460"/>
    </source>
</evidence>
<evidence type="ECO:0000313" key="1">
    <source>
        <dbReference type="EMBL" id="PHV70156.1"/>
    </source>
</evidence>
<dbReference type="EMBL" id="PEDL01000013">
    <property type="protein sequence ID" value="PHV70156.1"/>
    <property type="molecule type" value="Genomic_DNA"/>
</dbReference>
<comment type="caution">
    <text evidence="1">The sequence shown here is derived from an EMBL/GenBank/DDBJ whole genome shotgun (WGS) entry which is preliminary data.</text>
</comment>
<accession>A0AC61DA32</accession>
<keyword evidence="2" id="KW-1185">Reference proteome</keyword>
<dbReference type="Proteomes" id="UP000224460">
    <property type="component" value="Unassembled WGS sequence"/>
</dbReference>
<gene>
    <name evidence="1" type="primary">galE</name>
    <name evidence="1" type="ORF">CS063_11810</name>
</gene>
<sequence>MILITGGMGYIGSHTVVELVNSGYEVIILDNLSNSKRSVLEKLEFLTGNSLTFYEQDLRDKEKLRMVFQKHEIEAVIHFAGLKAVGESIKEPLAYYDNNVIGTLVLCEVMQEFGCKQLVFSSSATVYGMANEVPFREDMPLSTTNPYGTTKWMIERILQDLYRADQTWRIMLLRYFNPIGAHASRLIGEMPQGIPNNLVPYVMQVAVGELECLQVYGKDYPTADGTGVRDYVHVVDLAKGHLCALDYIQRHEGIETVNLGTGKGYSVLEVVKTFEAISKKKIHYTIEPRRAGDIAICYADTTKAKKLLQWEAKKSLQEMCTDSWHFIKAKKDEEHSL</sequence>
<name>A0AC61DA32_9FIRM</name>
<reference evidence="1" key="1">
    <citation type="submission" date="2017-10" db="EMBL/GenBank/DDBJ databases">
        <title>Genome sequence of cellulolytic Lachnospiraceae bacterium XHS1971 isolated from hotspring sediment.</title>
        <authorList>
            <person name="Vasudevan G."/>
            <person name="Joshi A.J."/>
            <person name="Hivarkar S."/>
            <person name="Lanjekar V.B."/>
            <person name="Dhakephalkar P.K."/>
            <person name="Dagar S."/>
        </authorList>
    </citation>
    <scope>NUCLEOTIDE SEQUENCE</scope>
    <source>
        <strain evidence="1">XHS1971</strain>
    </source>
</reference>
<organism evidence="1 2">
    <name type="scientific">Sporanaerobium hydrogeniformans</name>
    <dbReference type="NCBI Taxonomy" id="3072179"/>
    <lineage>
        <taxon>Bacteria</taxon>
        <taxon>Bacillati</taxon>
        <taxon>Bacillota</taxon>
        <taxon>Clostridia</taxon>
        <taxon>Lachnospirales</taxon>
        <taxon>Lachnospiraceae</taxon>
        <taxon>Sporanaerobium</taxon>
    </lineage>
</organism>
<proteinExistence type="predicted"/>
<protein>
    <submittedName>
        <fullName evidence="1">UDP-glucose 4-epimerase GalE</fullName>
    </submittedName>
</protein>